<dbReference type="Proteomes" id="UP000250189">
    <property type="component" value="Chromosome"/>
</dbReference>
<keyword evidence="1" id="KW-0175">Coiled coil</keyword>
<dbReference type="AlphaFoldDB" id="A0A2Z2NGW1"/>
<evidence type="ECO:0000313" key="3">
    <source>
        <dbReference type="Proteomes" id="UP000250189"/>
    </source>
</evidence>
<proteinExistence type="predicted"/>
<organism evidence="2 3">
    <name type="scientific">Thermococcus chitonophagus</name>
    <dbReference type="NCBI Taxonomy" id="54262"/>
    <lineage>
        <taxon>Archaea</taxon>
        <taxon>Methanobacteriati</taxon>
        <taxon>Methanobacteriota</taxon>
        <taxon>Thermococci</taxon>
        <taxon>Thermococcales</taxon>
        <taxon>Thermococcaceae</taxon>
        <taxon>Thermococcus</taxon>
    </lineage>
</organism>
<evidence type="ECO:0000256" key="1">
    <source>
        <dbReference type="SAM" id="Coils"/>
    </source>
</evidence>
<sequence>MAVMEIWVSEEDIELIKANKEKIEQILRSEDKLRELLLSLKFKFLKERQSALENRLSRVSTEYERLVKFYVQAENDKMKMMELRLKLHRENERLRRQLNESRLQSK</sequence>
<protein>
    <submittedName>
        <fullName evidence="2">Uncharacterized protein</fullName>
    </submittedName>
</protein>
<evidence type="ECO:0000313" key="2">
    <source>
        <dbReference type="EMBL" id="ASJ16956.1"/>
    </source>
</evidence>
<name>A0A2Z2NGW1_9EURY</name>
<dbReference type="EMBL" id="CP015193">
    <property type="protein sequence ID" value="ASJ16956.1"/>
    <property type="molecule type" value="Genomic_DNA"/>
</dbReference>
<reference evidence="2 3" key="1">
    <citation type="submission" date="2016-04" db="EMBL/GenBank/DDBJ databases">
        <title>Complete genome sequence of Thermococcus chitonophagus type strain GC74.</title>
        <authorList>
            <person name="Oger P.M."/>
        </authorList>
    </citation>
    <scope>NUCLEOTIDE SEQUENCE [LARGE SCALE GENOMIC DNA]</scope>
    <source>
        <strain evidence="2 3">GC74</strain>
    </source>
</reference>
<gene>
    <name evidence="2" type="ORF">A3L04_07650</name>
</gene>
<accession>A0A2Z2NGW1</accession>
<keyword evidence="3" id="KW-1185">Reference proteome</keyword>
<feature type="coiled-coil region" evidence="1">
    <location>
        <begin position="71"/>
        <end position="104"/>
    </location>
</feature>